<proteinExistence type="predicted"/>
<dbReference type="Proteomes" id="UP000299102">
    <property type="component" value="Unassembled WGS sequence"/>
</dbReference>
<comment type="caution">
    <text evidence="1">The sequence shown here is derived from an EMBL/GenBank/DDBJ whole genome shotgun (WGS) entry which is preliminary data.</text>
</comment>
<keyword evidence="2" id="KW-1185">Reference proteome</keyword>
<reference evidence="1 2" key="1">
    <citation type="journal article" date="2019" name="Commun. Biol.">
        <title>The bagworm genome reveals a unique fibroin gene that provides high tensile strength.</title>
        <authorList>
            <person name="Kono N."/>
            <person name="Nakamura H."/>
            <person name="Ohtoshi R."/>
            <person name="Tomita M."/>
            <person name="Numata K."/>
            <person name="Arakawa K."/>
        </authorList>
    </citation>
    <scope>NUCLEOTIDE SEQUENCE [LARGE SCALE GENOMIC DNA]</scope>
</reference>
<name>A0A4C1VIH3_EUMVA</name>
<accession>A0A4C1VIH3</accession>
<sequence>MYVIELSVRAIPLPISLQHKNEPALPVKNHTLTEYAREVAACVITFRSVNECGGPLPYFTFHQPYHLSITYPVPSQGTGNALVGASAVANVHGRR</sequence>
<protein>
    <submittedName>
        <fullName evidence="1">Uncharacterized protein</fullName>
    </submittedName>
</protein>
<evidence type="ECO:0000313" key="2">
    <source>
        <dbReference type="Proteomes" id="UP000299102"/>
    </source>
</evidence>
<gene>
    <name evidence="1" type="ORF">EVAR_28175_1</name>
</gene>
<dbReference type="AlphaFoldDB" id="A0A4C1VIH3"/>
<evidence type="ECO:0000313" key="1">
    <source>
        <dbReference type="EMBL" id="GBP38380.1"/>
    </source>
</evidence>
<organism evidence="1 2">
    <name type="scientific">Eumeta variegata</name>
    <name type="common">Bagworm moth</name>
    <name type="synonym">Eumeta japonica</name>
    <dbReference type="NCBI Taxonomy" id="151549"/>
    <lineage>
        <taxon>Eukaryota</taxon>
        <taxon>Metazoa</taxon>
        <taxon>Ecdysozoa</taxon>
        <taxon>Arthropoda</taxon>
        <taxon>Hexapoda</taxon>
        <taxon>Insecta</taxon>
        <taxon>Pterygota</taxon>
        <taxon>Neoptera</taxon>
        <taxon>Endopterygota</taxon>
        <taxon>Lepidoptera</taxon>
        <taxon>Glossata</taxon>
        <taxon>Ditrysia</taxon>
        <taxon>Tineoidea</taxon>
        <taxon>Psychidae</taxon>
        <taxon>Oiketicinae</taxon>
        <taxon>Eumeta</taxon>
    </lineage>
</organism>
<dbReference type="EMBL" id="BGZK01000348">
    <property type="protein sequence ID" value="GBP38380.1"/>
    <property type="molecule type" value="Genomic_DNA"/>
</dbReference>